<gene>
    <name evidence="2" type="ORF">A0U93_10320</name>
</gene>
<evidence type="ECO:0000313" key="2">
    <source>
        <dbReference type="EMBL" id="AQS88270.1"/>
    </source>
</evidence>
<protein>
    <submittedName>
        <fullName evidence="2">Phage tail protein</fullName>
    </submittedName>
</protein>
<sequence length="496" mass="51217">MSGTITVPGYNAANRVPGFYFALDNSKANTASAARRVLIVGQQLAGASAVAGVATLSNGPSDAIAKYGAGSQCARMVARYRKLDSFGEVWVLPLADDPSAVGATGSFTISGTASASGTLPLYVGDQLISTLVTAGDTAATIAANVVAAAAGVTNMPVSIAIDGAQSAKIDVTALNKGMSGNDIALGVALLGTPGGQSVPAGVSVTIGAMSGGTTNPTNVASVLSTLGNRVYDLFIHPYTDAGSLSALKSLFDNDTGRWSPMQQLYGHGITAYRGTYGQATAFGLTQNDPHQTIMPISDSPNAPMDWAAEIGAQVAVSMRNNPALPISGIPLTVMAPSDAGRLTFDQRSSLLYDGMSTHTVADDGTVYIERLLTTYQQNAEGQPDNSYLDIETLLQAEVCLQDMSSFLAQQVGGSILVADGTKIPAGVKATTAQLIGKLCASRYRWQASQLWVQNADTFAANIVAQNIGGGVVKLLMPYDFANQLWVIAGNAQFVKS</sequence>
<evidence type="ECO:0000256" key="1">
    <source>
        <dbReference type="ARBA" id="ARBA00008005"/>
    </source>
</evidence>
<dbReference type="AlphaFoldDB" id="A0A1U9KRG7"/>
<organism evidence="2 3">
    <name type="scientific">Neoasaia chiangmaiensis</name>
    <dbReference type="NCBI Taxonomy" id="320497"/>
    <lineage>
        <taxon>Bacteria</taxon>
        <taxon>Pseudomonadati</taxon>
        <taxon>Pseudomonadota</taxon>
        <taxon>Alphaproteobacteria</taxon>
        <taxon>Acetobacterales</taxon>
        <taxon>Acetobacteraceae</taxon>
        <taxon>Neoasaia</taxon>
    </lineage>
</organism>
<dbReference type="KEGG" id="nch:A0U93_10320"/>
<dbReference type="Pfam" id="PF04984">
    <property type="entry name" value="Phage_sheath_1"/>
    <property type="match status" value="1"/>
</dbReference>
<dbReference type="EMBL" id="CP014691">
    <property type="protein sequence ID" value="AQS88270.1"/>
    <property type="molecule type" value="Genomic_DNA"/>
</dbReference>
<dbReference type="RefSeq" id="WP_077807291.1">
    <property type="nucleotide sequence ID" value="NZ_BJXS01000003.1"/>
</dbReference>
<name>A0A1U9KRG7_9PROT</name>
<dbReference type="PIRSF" id="PIRSF007349">
    <property type="entry name" value="Tsp_L"/>
    <property type="match status" value="1"/>
</dbReference>
<keyword evidence="3" id="KW-1185">Reference proteome</keyword>
<dbReference type="STRING" id="320497.A0U93_10320"/>
<dbReference type="OrthoDB" id="5442644at2"/>
<dbReference type="Proteomes" id="UP000188604">
    <property type="component" value="Chromosome"/>
</dbReference>
<accession>A0A1U9KRG7</accession>
<comment type="similarity">
    <text evidence="1">Belongs to the myoviridae tail sheath protein family.</text>
</comment>
<dbReference type="InterPro" id="IPR035089">
    <property type="entry name" value="Phage_sheath_subtilisin"/>
</dbReference>
<evidence type="ECO:0000313" key="3">
    <source>
        <dbReference type="Proteomes" id="UP000188604"/>
    </source>
</evidence>
<reference evidence="2 3" key="1">
    <citation type="submission" date="2016-03" db="EMBL/GenBank/DDBJ databases">
        <title>Acetic acid bacteria sequencing.</title>
        <authorList>
            <person name="Brandt J."/>
            <person name="Jakob F."/>
            <person name="Vogel R.F."/>
        </authorList>
    </citation>
    <scope>NUCLEOTIDE SEQUENCE [LARGE SCALE GENOMIC DNA]</scope>
    <source>
        <strain evidence="2 3">NBRC 101099</strain>
    </source>
</reference>
<dbReference type="InterPro" id="IPR007067">
    <property type="entry name" value="Tail_sheath"/>
</dbReference>
<proteinExistence type="inferred from homology"/>